<dbReference type="PANTHER" id="PTHR43833:SF5">
    <property type="entry name" value="TRK SYSTEM POTASSIUM UPTAKE PROTEIN TRKA"/>
    <property type="match status" value="1"/>
</dbReference>
<dbReference type="GO" id="GO:0005886">
    <property type="term" value="C:plasma membrane"/>
    <property type="evidence" value="ECO:0007669"/>
    <property type="project" value="InterPro"/>
</dbReference>
<dbReference type="Gene3D" id="3.30.70.1450">
    <property type="entry name" value="Regulator of K+ conductance, C-terminal domain"/>
    <property type="match status" value="2"/>
</dbReference>
<evidence type="ECO:0000259" key="7">
    <source>
        <dbReference type="PROSITE" id="PS51201"/>
    </source>
</evidence>
<dbReference type="EMBL" id="AP023418">
    <property type="protein sequence ID" value="BCK80396.1"/>
    <property type="molecule type" value="Genomic_DNA"/>
</dbReference>
<protein>
    <recommendedName>
        <fullName evidence="1">Trk system potassium uptake protein TrkA</fullName>
    </recommendedName>
</protein>
<organism evidence="9 10">
    <name type="scientific">Vescimonas coprocola</name>
    <dbReference type="NCBI Taxonomy" id="2714355"/>
    <lineage>
        <taxon>Bacteria</taxon>
        <taxon>Bacillati</taxon>
        <taxon>Bacillota</taxon>
        <taxon>Clostridia</taxon>
        <taxon>Eubacteriales</taxon>
        <taxon>Oscillospiraceae</taxon>
        <taxon>Vescimonas</taxon>
    </lineage>
</organism>
<dbReference type="NCBIfam" id="NF007041">
    <property type="entry name" value="PRK09496.3-4"/>
    <property type="match status" value="1"/>
</dbReference>
<dbReference type="InterPro" id="IPR050721">
    <property type="entry name" value="Trk_Ktr_HKT_K-transport"/>
</dbReference>
<feature type="domain" description="RCK C-terminal" evidence="8">
    <location>
        <begin position="140"/>
        <end position="223"/>
    </location>
</feature>
<evidence type="ECO:0000256" key="5">
    <source>
        <dbReference type="ARBA" id="ARBA00023027"/>
    </source>
</evidence>
<dbReference type="InterPro" id="IPR036721">
    <property type="entry name" value="RCK_C_sf"/>
</dbReference>
<dbReference type="InterPro" id="IPR036291">
    <property type="entry name" value="NAD(P)-bd_dom_sf"/>
</dbReference>
<accession>A0A810Q3W2</accession>
<evidence type="ECO:0000256" key="1">
    <source>
        <dbReference type="ARBA" id="ARBA00017378"/>
    </source>
</evidence>
<dbReference type="KEGG" id="vcop:MM50RIKEN_01590"/>
<feature type="domain" description="RCK N-terminal" evidence="7">
    <location>
        <begin position="228"/>
        <end position="347"/>
    </location>
</feature>
<dbReference type="PANTHER" id="PTHR43833">
    <property type="entry name" value="POTASSIUM CHANNEL PROTEIN 2-RELATED-RELATED"/>
    <property type="match status" value="1"/>
</dbReference>
<sequence length="452" mass="48893">MKIIIVGNGKVGYAIARQLAVEGHDITMVDSSPVALARADSTLDLMCVEGNGASISVLEEAGARTADLVIAVSNLDETNLVCCLIAKTMGAKHTIARVRNPDYRRDAALLKREIGMDMVINPDLAAAREIARILSFPSASSVEPFAGGRIDMIGIQVTERDRFYGVALSEFHRIRSAEVLICAAQRGDECIIPNGNFVPREGDKLYMVGTKSELQKMLRAMGRTQQRVKTVSLLGGSRIAMYLTWELAVSNTKVCIVEQKHDKCLQLAAQLPTAMIIEGDGTEEELLTSENIFEADAFVSLTGRDEENLLMALTARRAGVPKVLAKMTRPNYMDLVRDMRVGSIVSPKDIVANQITRYVRALANSEGSAVESLYKMLGGAVEALEFTATARSHAVLNKPLRALSLKDDVLVAAIARGSEIIIPSGTSIIQEGDHVVVVTNAHTFDDLGDILA</sequence>
<gene>
    <name evidence="9" type="primary">trkA</name>
    <name evidence="9" type="ORF">MM50RIKEN_01590</name>
</gene>
<dbReference type="Pfam" id="PF02080">
    <property type="entry name" value="TrkA_C"/>
    <property type="match status" value="2"/>
</dbReference>
<feature type="domain" description="RCK C-terminal" evidence="8">
    <location>
        <begin position="371"/>
        <end position="452"/>
    </location>
</feature>
<dbReference type="SUPFAM" id="SSF116726">
    <property type="entry name" value="TrkA C-terminal domain-like"/>
    <property type="match status" value="2"/>
</dbReference>
<dbReference type="PRINTS" id="PR00335">
    <property type="entry name" value="KUPTAKETRKA"/>
</dbReference>
<dbReference type="PROSITE" id="PS51201">
    <property type="entry name" value="RCK_N"/>
    <property type="match status" value="2"/>
</dbReference>
<name>A0A810Q3W2_9FIRM</name>
<dbReference type="NCBIfam" id="NF007033">
    <property type="entry name" value="PRK09496.1-5"/>
    <property type="match status" value="1"/>
</dbReference>
<reference evidence="9" key="1">
    <citation type="submission" date="2020-09" db="EMBL/GenBank/DDBJ databases">
        <title>New species isolated from human feces.</title>
        <authorList>
            <person name="Kitahara M."/>
            <person name="Shigeno Y."/>
            <person name="Shime M."/>
            <person name="Matsumoto Y."/>
            <person name="Nakamura S."/>
            <person name="Motooka D."/>
            <person name="Fukuoka S."/>
            <person name="Nishikawa H."/>
            <person name="Benno Y."/>
        </authorList>
    </citation>
    <scope>NUCLEOTIDE SEQUENCE</scope>
    <source>
        <strain evidence="9">MM50</strain>
    </source>
</reference>
<proteinExistence type="predicted"/>
<dbReference type="NCBIfam" id="NF007031">
    <property type="entry name" value="PRK09496.1-2"/>
    <property type="match status" value="1"/>
</dbReference>
<evidence type="ECO:0000256" key="4">
    <source>
        <dbReference type="ARBA" id="ARBA00022958"/>
    </source>
</evidence>
<evidence type="ECO:0000313" key="10">
    <source>
        <dbReference type="Proteomes" id="UP000681035"/>
    </source>
</evidence>
<dbReference type="InterPro" id="IPR003148">
    <property type="entry name" value="RCK_N"/>
</dbReference>
<keyword evidence="5" id="KW-0520">NAD</keyword>
<dbReference type="InterPro" id="IPR006036">
    <property type="entry name" value="K_uptake_TrkA"/>
</dbReference>
<evidence type="ECO:0000313" key="9">
    <source>
        <dbReference type="EMBL" id="BCK80396.1"/>
    </source>
</evidence>
<dbReference type="GO" id="GO:0015079">
    <property type="term" value="F:potassium ion transmembrane transporter activity"/>
    <property type="evidence" value="ECO:0007669"/>
    <property type="project" value="InterPro"/>
</dbReference>
<keyword evidence="4" id="KW-0630">Potassium</keyword>
<dbReference type="AlphaFoldDB" id="A0A810Q3W2"/>
<keyword evidence="3" id="KW-0633">Potassium transport</keyword>
<dbReference type="InterPro" id="IPR006037">
    <property type="entry name" value="RCK_C"/>
</dbReference>
<dbReference type="SUPFAM" id="SSF51735">
    <property type="entry name" value="NAD(P)-binding Rossmann-fold domains"/>
    <property type="match status" value="2"/>
</dbReference>
<keyword evidence="10" id="KW-1185">Reference proteome</keyword>
<dbReference type="NCBIfam" id="NF007032">
    <property type="entry name" value="PRK09496.1-4"/>
    <property type="match status" value="1"/>
</dbReference>
<dbReference type="PROSITE" id="PS51202">
    <property type="entry name" value="RCK_C"/>
    <property type="match status" value="2"/>
</dbReference>
<keyword evidence="6" id="KW-0406">Ion transport</keyword>
<evidence type="ECO:0000256" key="3">
    <source>
        <dbReference type="ARBA" id="ARBA00022538"/>
    </source>
</evidence>
<dbReference type="Pfam" id="PF02254">
    <property type="entry name" value="TrkA_N"/>
    <property type="match status" value="2"/>
</dbReference>
<evidence type="ECO:0000256" key="2">
    <source>
        <dbReference type="ARBA" id="ARBA00022448"/>
    </source>
</evidence>
<dbReference type="Proteomes" id="UP000681035">
    <property type="component" value="Chromosome"/>
</dbReference>
<keyword evidence="2" id="KW-0813">Transport</keyword>
<feature type="domain" description="RCK N-terminal" evidence="7">
    <location>
        <begin position="1"/>
        <end position="120"/>
    </location>
</feature>
<evidence type="ECO:0000259" key="8">
    <source>
        <dbReference type="PROSITE" id="PS51202"/>
    </source>
</evidence>
<dbReference type="NCBIfam" id="NF007039">
    <property type="entry name" value="PRK09496.3-2"/>
    <property type="match status" value="1"/>
</dbReference>
<dbReference type="Gene3D" id="3.40.50.720">
    <property type="entry name" value="NAD(P)-binding Rossmann-like Domain"/>
    <property type="match status" value="2"/>
</dbReference>
<dbReference type="RefSeq" id="WP_213541362.1">
    <property type="nucleotide sequence ID" value="NZ_AP023418.1"/>
</dbReference>
<evidence type="ECO:0000256" key="6">
    <source>
        <dbReference type="ARBA" id="ARBA00023065"/>
    </source>
</evidence>